<dbReference type="Proteomes" id="UP000708576">
    <property type="component" value="Unassembled WGS sequence"/>
</dbReference>
<evidence type="ECO:0008006" key="3">
    <source>
        <dbReference type="Google" id="ProtNLM"/>
    </source>
</evidence>
<name>A0ABS5K222_9BACT</name>
<dbReference type="SUPFAM" id="SSF49464">
    <property type="entry name" value="Carboxypeptidase regulatory domain-like"/>
    <property type="match status" value="1"/>
</dbReference>
<evidence type="ECO:0000313" key="1">
    <source>
        <dbReference type="EMBL" id="MBS2101209.1"/>
    </source>
</evidence>
<dbReference type="EMBL" id="JAGUCO010000049">
    <property type="protein sequence ID" value="MBS2101209.1"/>
    <property type="molecule type" value="Genomic_DNA"/>
</dbReference>
<sequence>MRILLIISTLVIISLDINGQTRTIHGQIVDEDLQYIPMVSICNIDTVEIAKANIDGQFKFELPLGTKKLLLSFVGMEWTTIELKDGCDTIDVIMMNEWIYDFISLKSADRKRLKRFKKLPELHKLAYEKGIFTTLTPCYDRVFEEYNSKKRNRKNRKTSS</sequence>
<accession>A0ABS5K222</accession>
<organism evidence="1 2">
    <name type="scientific">Carboxylicivirga linearis</name>
    <dbReference type="NCBI Taxonomy" id="1628157"/>
    <lineage>
        <taxon>Bacteria</taxon>
        <taxon>Pseudomonadati</taxon>
        <taxon>Bacteroidota</taxon>
        <taxon>Bacteroidia</taxon>
        <taxon>Marinilabiliales</taxon>
        <taxon>Marinilabiliaceae</taxon>
        <taxon>Carboxylicivirga</taxon>
    </lineage>
</organism>
<evidence type="ECO:0000313" key="2">
    <source>
        <dbReference type="Proteomes" id="UP000708576"/>
    </source>
</evidence>
<reference evidence="1 2" key="1">
    <citation type="journal article" date="2015" name="Int. J. Syst. Evol. Microbiol.">
        <title>Carboxylicivirga linearis sp. nov., isolated from a sea cucumber culture pond.</title>
        <authorList>
            <person name="Wang F.Q."/>
            <person name="Zhou Y.X."/>
            <person name="Lin X.Z."/>
            <person name="Chen G.J."/>
            <person name="Du Z.J."/>
        </authorList>
    </citation>
    <scope>NUCLEOTIDE SEQUENCE [LARGE SCALE GENOMIC DNA]</scope>
    <source>
        <strain evidence="1 2">FB218</strain>
    </source>
</reference>
<protein>
    <recommendedName>
        <fullName evidence="3">Carboxypeptidase-like regulatory domain-containing protein</fullName>
    </recommendedName>
</protein>
<proteinExistence type="predicted"/>
<dbReference type="InterPro" id="IPR008969">
    <property type="entry name" value="CarboxyPept-like_regulatory"/>
</dbReference>
<dbReference type="RefSeq" id="WP_212220552.1">
    <property type="nucleotide sequence ID" value="NZ_JAGUCO010000049.1"/>
</dbReference>
<gene>
    <name evidence="1" type="ORF">KEM10_23185</name>
</gene>
<keyword evidence="2" id="KW-1185">Reference proteome</keyword>
<comment type="caution">
    <text evidence="1">The sequence shown here is derived from an EMBL/GenBank/DDBJ whole genome shotgun (WGS) entry which is preliminary data.</text>
</comment>